<proteinExistence type="predicted"/>
<feature type="signal peptide" evidence="1">
    <location>
        <begin position="1"/>
        <end position="18"/>
    </location>
</feature>
<protein>
    <recommendedName>
        <fullName evidence="4">Sialate O-acetylesterase domain-containing protein</fullName>
    </recommendedName>
</protein>
<evidence type="ECO:0000313" key="2">
    <source>
        <dbReference type="EnsemblProtists" id="EOD38950"/>
    </source>
</evidence>
<dbReference type="Gene3D" id="3.40.50.1110">
    <property type="entry name" value="SGNH hydrolase"/>
    <property type="match status" value="1"/>
</dbReference>
<dbReference type="GO" id="GO:0001681">
    <property type="term" value="F:sialate O-acetylesterase activity"/>
    <property type="evidence" value="ECO:0007669"/>
    <property type="project" value="InterPro"/>
</dbReference>
<keyword evidence="3" id="KW-1185">Reference proteome</keyword>
<keyword evidence="1" id="KW-0732">Signal</keyword>
<reference evidence="3" key="1">
    <citation type="journal article" date="2013" name="Nature">
        <title>Pan genome of the phytoplankton Emiliania underpins its global distribution.</title>
        <authorList>
            <person name="Read B.A."/>
            <person name="Kegel J."/>
            <person name="Klute M.J."/>
            <person name="Kuo A."/>
            <person name="Lefebvre S.C."/>
            <person name="Maumus F."/>
            <person name="Mayer C."/>
            <person name="Miller J."/>
            <person name="Monier A."/>
            <person name="Salamov A."/>
            <person name="Young J."/>
            <person name="Aguilar M."/>
            <person name="Claverie J.M."/>
            <person name="Frickenhaus S."/>
            <person name="Gonzalez K."/>
            <person name="Herman E.K."/>
            <person name="Lin Y.C."/>
            <person name="Napier J."/>
            <person name="Ogata H."/>
            <person name="Sarno A.F."/>
            <person name="Shmutz J."/>
            <person name="Schroeder D."/>
            <person name="de Vargas C."/>
            <person name="Verret F."/>
            <person name="von Dassow P."/>
            <person name="Valentin K."/>
            <person name="Van de Peer Y."/>
            <person name="Wheeler G."/>
            <person name="Dacks J.B."/>
            <person name="Delwiche C.F."/>
            <person name="Dyhrman S.T."/>
            <person name="Glockner G."/>
            <person name="John U."/>
            <person name="Richards T."/>
            <person name="Worden A.Z."/>
            <person name="Zhang X."/>
            <person name="Grigoriev I.V."/>
            <person name="Allen A.E."/>
            <person name="Bidle K."/>
            <person name="Borodovsky M."/>
            <person name="Bowler C."/>
            <person name="Brownlee C."/>
            <person name="Cock J.M."/>
            <person name="Elias M."/>
            <person name="Gladyshev V.N."/>
            <person name="Groth M."/>
            <person name="Guda C."/>
            <person name="Hadaegh A."/>
            <person name="Iglesias-Rodriguez M.D."/>
            <person name="Jenkins J."/>
            <person name="Jones B.M."/>
            <person name="Lawson T."/>
            <person name="Leese F."/>
            <person name="Lindquist E."/>
            <person name="Lobanov A."/>
            <person name="Lomsadze A."/>
            <person name="Malik S.B."/>
            <person name="Marsh M.E."/>
            <person name="Mackinder L."/>
            <person name="Mock T."/>
            <person name="Mueller-Roeber B."/>
            <person name="Pagarete A."/>
            <person name="Parker M."/>
            <person name="Probert I."/>
            <person name="Quesneville H."/>
            <person name="Raines C."/>
            <person name="Rensing S.A."/>
            <person name="Riano-Pachon D.M."/>
            <person name="Richier S."/>
            <person name="Rokitta S."/>
            <person name="Shiraiwa Y."/>
            <person name="Soanes D.M."/>
            <person name="van der Giezen M."/>
            <person name="Wahlund T.M."/>
            <person name="Williams B."/>
            <person name="Wilson W."/>
            <person name="Wolfe G."/>
            <person name="Wurch L.L."/>
        </authorList>
    </citation>
    <scope>NUCLEOTIDE SEQUENCE</scope>
</reference>
<dbReference type="eggNOG" id="ENOG502QUKD">
    <property type="taxonomic scope" value="Eukaryota"/>
</dbReference>
<dbReference type="RefSeq" id="XP_005791379.1">
    <property type="nucleotide sequence ID" value="XM_005791322.1"/>
</dbReference>
<dbReference type="GO" id="GO:0005975">
    <property type="term" value="P:carbohydrate metabolic process"/>
    <property type="evidence" value="ECO:0007669"/>
    <property type="project" value="TreeGrafter"/>
</dbReference>
<dbReference type="PANTHER" id="PTHR22901:SF0">
    <property type="entry name" value="SIALATE O-ACETYLESTERASE"/>
    <property type="match status" value="1"/>
</dbReference>
<dbReference type="GeneID" id="17284224"/>
<dbReference type="HOGENOM" id="CLU_015150_0_0_1"/>
<dbReference type="PANTHER" id="PTHR22901">
    <property type="entry name" value="SIALATE O-ACETYLESTERASE"/>
    <property type="match status" value="1"/>
</dbReference>
<evidence type="ECO:0000313" key="3">
    <source>
        <dbReference type="Proteomes" id="UP000013827"/>
    </source>
</evidence>
<evidence type="ECO:0000256" key="1">
    <source>
        <dbReference type="SAM" id="SignalP"/>
    </source>
</evidence>
<feature type="chain" id="PRO_5044190398" description="Sialate O-acetylesterase domain-containing protein" evidence="1">
    <location>
        <begin position="19"/>
        <end position="543"/>
    </location>
</feature>
<dbReference type="Proteomes" id="UP000013827">
    <property type="component" value="Unassembled WGS sequence"/>
</dbReference>
<organism evidence="2 3">
    <name type="scientific">Emiliania huxleyi (strain CCMP1516)</name>
    <dbReference type="NCBI Taxonomy" id="280463"/>
    <lineage>
        <taxon>Eukaryota</taxon>
        <taxon>Haptista</taxon>
        <taxon>Haptophyta</taxon>
        <taxon>Prymnesiophyceae</taxon>
        <taxon>Isochrysidales</taxon>
        <taxon>Noelaerhabdaceae</taxon>
        <taxon>Emiliania</taxon>
    </lineage>
</organism>
<dbReference type="KEGG" id="ehx:EMIHUDRAFT_460424"/>
<dbReference type="InterPro" id="IPR039329">
    <property type="entry name" value="SIAE"/>
</dbReference>
<dbReference type="PaxDb" id="2903-EOD38950"/>
<accession>A0A0D3KT65</accession>
<dbReference type="InterPro" id="IPR036514">
    <property type="entry name" value="SGNH_hydro_sf"/>
</dbReference>
<reference evidence="2" key="2">
    <citation type="submission" date="2024-10" db="UniProtKB">
        <authorList>
            <consortium name="EnsemblProtists"/>
        </authorList>
    </citation>
    <scope>IDENTIFICATION</scope>
</reference>
<sequence length="543" mass="57349">MPPTELLLLLSAAPAVTTVAPPAVTTTDMHDWLPAPPVSSGAATAAFRFAAAVGSGMVLAAAPKQAVVWGFCEAGASVDVVFRGQTIRATVAPDHATGASTTWRALLPATGASFEKHSLEARSGGRTLRLSDVLFGEVWVCSGQSNMQYPLGTPTCWNATNVNCSNPHTKQCSFGCRFSATCWFFGRDLYSVLSPTVPIGLIESDVGGTPDEHWSSPDAIRACDIARPWGMPTTLSRPSTVDSVLWNAMVVGLLRTTISGVAWYQGENNAAEPRRYSCSFPAMIEDWRAKWHALTDNATARHFPFGWAPLQCAGLSAPQPTVQCASPCDQAQLNSDGTGRQDYTNRTFNPPHPPANCGRGCAPACSGEYHEWGDYGNGFTGLRYAQSAALRVRNTFQAVIIDTPVASGSIHSPFKQPELHAVDPIATGAVLRAGAVEISVGGLGRGGLMAEIGARGFEVLGNCSGPTLCWMSSPISAASADAVTLSALPAQPQAVRYLWYIDAVGVHPFRAPIYTKALPLPGAPGIKYGNGELLPLGPFLLPL</sequence>
<dbReference type="SUPFAM" id="SSF52266">
    <property type="entry name" value="SGNH hydrolase"/>
    <property type="match status" value="1"/>
</dbReference>
<dbReference type="AlphaFoldDB" id="A0A0D3KT65"/>
<name>A0A0D3KT65_EMIH1</name>
<dbReference type="EnsemblProtists" id="EOD38950">
    <property type="protein sequence ID" value="EOD38950"/>
    <property type="gene ID" value="EMIHUDRAFT_460424"/>
</dbReference>
<evidence type="ECO:0008006" key="4">
    <source>
        <dbReference type="Google" id="ProtNLM"/>
    </source>
</evidence>